<evidence type="ECO:0000256" key="1">
    <source>
        <dbReference type="SAM" id="SignalP"/>
    </source>
</evidence>
<gene>
    <name evidence="2" type="ORF">LTRI10_LOCUS46555</name>
</gene>
<evidence type="ECO:0000313" key="2">
    <source>
        <dbReference type="EMBL" id="CAL1406857.1"/>
    </source>
</evidence>
<reference evidence="2 3" key="1">
    <citation type="submission" date="2024-04" db="EMBL/GenBank/DDBJ databases">
        <authorList>
            <person name="Fracassetti M."/>
        </authorList>
    </citation>
    <scope>NUCLEOTIDE SEQUENCE [LARGE SCALE GENOMIC DNA]</scope>
</reference>
<sequence length="88" mass="9727">MGFLLGGGSEKRVWLAVWMPVGLTWATQIDLDLNFRRSSILDVPAIRRGPRLRGLDDVAGRAGCEWEVIRLDDAVLTKCGDGLWAVFA</sequence>
<organism evidence="2 3">
    <name type="scientific">Linum trigynum</name>
    <dbReference type="NCBI Taxonomy" id="586398"/>
    <lineage>
        <taxon>Eukaryota</taxon>
        <taxon>Viridiplantae</taxon>
        <taxon>Streptophyta</taxon>
        <taxon>Embryophyta</taxon>
        <taxon>Tracheophyta</taxon>
        <taxon>Spermatophyta</taxon>
        <taxon>Magnoliopsida</taxon>
        <taxon>eudicotyledons</taxon>
        <taxon>Gunneridae</taxon>
        <taxon>Pentapetalae</taxon>
        <taxon>rosids</taxon>
        <taxon>fabids</taxon>
        <taxon>Malpighiales</taxon>
        <taxon>Linaceae</taxon>
        <taxon>Linum</taxon>
    </lineage>
</organism>
<name>A0AAV2G9L0_9ROSI</name>
<dbReference type="EMBL" id="OZ034821">
    <property type="protein sequence ID" value="CAL1406857.1"/>
    <property type="molecule type" value="Genomic_DNA"/>
</dbReference>
<keyword evidence="3" id="KW-1185">Reference proteome</keyword>
<dbReference type="Proteomes" id="UP001497516">
    <property type="component" value="Chromosome 8"/>
</dbReference>
<evidence type="ECO:0000313" key="3">
    <source>
        <dbReference type="Proteomes" id="UP001497516"/>
    </source>
</evidence>
<proteinExistence type="predicted"/>
<accession>A0AAV2G9L0</accession>
<keyword evidence="1" id="KW-0732">Signal</keyword>
<feature type="chain" id="PRO_5043438586" evidence="1">
    <location>
        <begin position="27"/>
        <end position="88"/>
    </location>
</feature>
<feature type="signal peptide" evidence="1">
    <location>
        <begin position="1"/>
        <end position="26"/>
    </location>
</feature>
<dbReference type="AlphaFoldDB" id="A0AAV2G9L0"/>
<protein>
    <submittedName>
        <fullName evidence="2">Uncharacterized protein</fullName>
    </submittedName>
</protein>